<dbReference type="OrthoDB" id="9812372at2"/>
<evidence type="ECO:0000256" key="9">
    <source>
        <dbReference type="ARBA" id="ARBA00040743"/>
    </source>
</evidence>
<protein>
    <recommendedName>
        <fullName evidence="9">Periplasmic chaperone PpiD</fullName>
    </recommendedName>
    <alternativeName>
        <fullName evidence="10">Periplasmic folding chaperone</fullName>
    </alternativeName>
</protein>
<dbReference type="RefSeq" id="WP_043802407.1">
    <property type="nucleotide sequence ID" value="NZ_AVCH01000149.1"/>
</dbReference>
<evidence type="ECO:0000313" key="15">
    <source>
        <dbReference type="Proteomes" id="UP000029392"/>
    </source>
</evidence>
<dbReference type="Gene3D" id="3.10.50.40">
    <property type="match status" value="1"/>
</dbReference>
<dbReference type="InterPro" id="IPR052029">
    <property type="entry name" value="PpiD_chaperone"/>
</dbReference>
<dbReference type="GO" id="GO:0005886">
    <property type="term" value="C:plasma membrane"/>
    <property type="evidence" value="ECO:0007669"/>
    <property type="project" value="UniProtKB-SubCell"/>
</dbReference>
<evidence type="ECO:0000256" key="11">
    <source>
        <dbReference type="PROSITE-ProRule" id="PRU00278"/>
    </source>
</evidence>
<feature type="transmembrane region" description="Helical" evidence="12">
    <location>
        <begin position="12"/>
        <end position="30"/>
    </location>
</feature>
<proteinExistence type="inferred from homology"/>
<dbReference type="Pfam" id="PF00639">
    <property type="entry name" value="Rotamase"/>
    <property type="match status" value="1"/>
</dbReference>
<dbReference type="Pfam" id="PF13624">
    <property type="entry name" value="SurA_N_3"/>
    <property type="match status" value="1"/>
</dbReference>
<evidence type="ECO:0000256" key="12">
    <source>
        <dbReference type="SAM" id="Phobius"/>
    </source>
</evidence>
<evidence type="ECO:0000256" key="10">
    <source>
        <dbReference type="ARBA" id="ARBA00042775"/>
    </source>
</evidence>
<evidence type="ECO:0000256" key="3">
    <source>
        <dbReference type="ARBA" id="ARBA00022519"/>
    </source>
</evidence>
<keyword evidence="7" id="KW-0143">Chaperone</keyword>
<dbReference type="AlphaFoldDB" id="A0A091BCJ9"/>
<dbReference type="InterPro" id="IPR000297">
    <property type="entry name" value="PPIase_PpiC"/>
</dbReference>
<dbReference type="STRING" id="1384054.N790_06190"/>
<dbReference type="EMBL" id="AVCH01000149">
    <property type="protein sequence ID" value="KFN48539.1"/>
    <property type="molecule type" value="Genomic_DNA"/>
</dbReference>
<keyword evidence="3" id="KW-0997">Cell inner membrane</keyword>
<evidence type="ECO:0000256" key="7">
    <source>
        <dbReference type="ARBA" id="ARBA00023186"/>
    </source>
</evidence>
<feature type="domain" description="PpiC" evidence="13">
    <location>
        <begin position="274"/>
        <end position="378"/>
    </location>
</feature>
<accession>A0A091BCJ9</accession>
<dbReference type="PROSITE" id="PS50198">
    <property type="entry name" value="PPIC_PPIASE_2"/>
    <property type="match status" value="1"/>
</dbReference>
<dbReference type="PANTHER" id="PTHR47529">
    <property type="entry name" value="PEPTIDYL-PROLYL CIS-TRANS ISOMERASE D"/>
    <property type="match status" value="1"/>
</dbReference>
<evidence type="ECO:0000256" key="4">
    <source>
        <dbReference type="ARBA" id="ARBA00022692"/>
    </source>
</evidence>
<sequence>MLQTIRDKSSGWLAFIILGLVIITMAFFGIESYFAPKVETYSAKIEGPAKYWLWGKQVREIPQDQFQRRFEQVRQQERDRQGEAFDYAAFESLDNKRQVLDGMIDEEVLGMVAEREGITIGEAELAAELKQMPEFQLNGVYSPDQYRLGLAARGVNHAQFMATVRADMARRTIPSLVANTGLATQAELEAYLRLARQTRDLSLVDLPTPAAPAAPTEAELKAWYEANAARYRSEEKVAVEYVEIDGSTLEVPTVVDEQALRQRYEEQRARYVTDPKRSAAHILVAVPADADAAAEQAARERAEALAAKAREPGADFAAIARESSDDLGSKADGGALGVVEAGLFAGPFEEALFAMQQVGQVSDPVRTPDGWHVIQLTEFAPGSERSFDEVRAEIEAEYLSTERDRVFSDLSNQLIERIYRDPTALAPAAEASGLELKRTGLFSRTAGEGIAAIPAVRAAAFADAQRVERQVSDAVEIGSNHLVVVHVVEVEPEAAIPFEQVRDRVQAEVVADALSKASEAQARALLERAQKGETLDALATEVGRTVATLPGVNRQAQLPPALLEEAFRLPAPEAGGISVGMVRLGPDRHALVGVTAVTQGDLEGLDDETRKSLLDQLAQARAVVEAQDYVKALRKQFTITVAEDRL</sequence>
<evidence type="ECO:0000313" key="14">
    <source>
        <dbReference type="EMBL" id="KFN48539.1"/>
    </source>
</evidence>
<keyword evidence="2" id="KW-1003">Cell membrane</keyword>
<gene>
    <name evidence="14" type="ORF">N790_06190</name>
</gene>
<dbReference type="Gene3D" id="1.10.4030.10">
    <property type="entry name" value="Porin chaperone SurA, peptide-binding domain"/>
    <property type="match status" value="1"/>
</dbReference>
<dbReference type="PANTHER" id="PTHR47529:SF1">
    <property type="entry name" value="PERIPLASMIC CHAPERONE PPID"/>
    <property type="match status" value="1"/>
</dbReference>
<evidence type="ECO:0000256" key="6">
    <source>
        <dbReference type="ARBA" id="ARBA00023136"/>
    </source>
</evidence>
<dbReference type="GO" id="GO:0003755">
    <property type="term" value="F:peptidyl-prolyl cis-trans isomerase activity"/>
    <property type="evidence" value="ECO:0007669"/>
    <property type="project" value="UniProtKB-KW"/>
</dbReference>
<comment type="similarity">
    <text evidence="8">Belongs to the PpiD chaperone family.</text>
</comment>
<dbReference type="Proteomes" id="UP000029392">
    <property type="component" value="Unassembled WGS sequence"/>
</dbReference>
<name>A0A091BCJ9_9GAMM</name>
<dbReference type="SUPFAM" id="SSF54534">
    <property type="entry name" value="FKBP-like"/>
    <property type="match status" value="1"/>
</dbReference>
<keyword evidence="11" id="KW-0413">Isomerase</keyword>
<evidence type="ECO:0000256" key="8">
    <source>
        <dbReference type="ARBA" id="ARBA00038408"/>
    </source>
</evidence>
<evidence type="ECO:0000256" key="2">
    <source>
        <dbReference type="ARBA" id="ARBA00022475"/>
    </source>
</evidence>
<dbReference type="eggNOG" id="COG0760">
    <property type="taxonomic scope" value="Bacteria"/>
</dbReference>
<evidence type="ECO:0000256" key="1">
    <source>
        <dbReference type="ARBA" id="ARBA00004382"/>
    </source>
</evidence>
<comment type="caution">
    <text evidence="14">The sequence shown here is derived from an EMBL/GenBank/DDBJ whole genome shotgun (WGS) entry which is preliminary data.</text>
</comment>
<dbReference type="InterPro" id="IPR027304">
    <property type="entry name" value="Trigger_fact/SurA_dom_sf"/>
</dbReference>
<comment type="subcellular location">
    <subcellularLocation>
        <location evidence="1">Cell inner membrane</location>
        <topology evidence="1">Single-pass type II membrane protein</topology>
        <orientation evidence="1">Periplasmic side</orientation>
    </subcellularLocation>
</comment>
<keyword evidence="6 12" id="KW-0472">Membrane</keyword>
<organism evidence="14 15">
    <name type="scientific">Arenimonas malthae CC-JY-1</name>
    <dbReference type="NCBI Taxonomy" id="1384054"/>
    <lineage>
        <taxon>Bacteria</taxon>
        <taxon>Pseudomonadati</taxon>
        <taxon>Pseudomonadota</taxon>
        <taxon>Gammaproteobacteria</taxon>
        <taxon>Lysobacterales</taxon>
        <taxon>Lysobacteraceae</taxon>
        <taxon>Arenimonas</taxon>
    </lineage>
</organism>
<evidence type="ECO:0000256" key="5">
    <source>
        <dbReference type="ARBA" id="ARBA00022989"/>
    </source>
</evidence>
<dbReference type="SUPFAM" id="SSF109998">
    <property type="entry name" value="Triger factor/SurA peptide-binding domain-like"/>
    <property type="match status" value="1"/>
</dbReference>
<dbReference type="PATRIC" id="fig|1384054.3.peg.1215"/>
<keyword evidence="15" id="KW-1185">Reference proteome</keyword>
<reference evidence="14 15" key="1">
    <citation type="submission" date="2013-09" db="EMBL/GenBank/DDBJ databases">
        <title>Genome sequencing of Arenimonas malthae.</title>
        <authorList>
            <person name="Chen F."/>
            <person name="Wang G."/>
        </authorList>
    </citation>
    <scope>NUCLEOTIDE SEQUENCE [LARGE SCALE GENOMIC DNA]</scope>
    <source>
        <strain evidence="14 15">CC-JY-1</strain>
    </source>
</reference>
<keyword evidence="11" id="KW-0697">Rotamase</keyword>
<keyword evidence="4 12" id="KW-0812">Transmembrane</keyword>
<keyword evidence="5 12" id="KW-1133">Transmembrane helix</keyword>
<evidence type="ECO:0000259" key="13">
    <source>
        <dbReference type="PROSITE" id="PS50198"/>
    </source>
</evidence>
<dbReference type="InterPro" id="IPR046357">
    <property type="entry name" value="PPIase_dom_sf"/>
</dbReference>